<comment type="similarity">
    <text evidence="10">In the N-terminal section; belongs to the methyltransferase superfamily. tRNA (mnm(5)s(2)U34)-methyltransferase family.</text>
</comment>
<dbReference type="GO" id="GO:0016645">
    <property type="term" value="F:oxidoreductase activity, acting on the CH-NH group of donors"/>
    <property type="evidence" value="ECO:0007669"/>
    <property type="project" value="InterPro"/>
</dbReference>
<keyword evidence="1 10" id="KW-0963">Cytoplasm</keyword>
<feature type="domain" description="MnmC-like methyltransferase" evidence="12">
    <location>
        <begin position="141"/>
        <end position="266"/>
    </location>
</feature>
<dbReference type="PANTHER" id="PTHR13847:SF283">
    <property type="entry name" value="TRNA 5-METHYLAMINOMETHYL-2-THIOURIDINE BIOSYNTHESIS BIFUNCTIONAL PROTEIN MNMC"/>
    <property type="match status" value="1"/>
</dbReference>
<evidence type="ECO:0000313" key="13">
    <source>
        <dbReference type="EMBL" id="PLC57448.1"/>
    </source>
</evidence>
<keyword evidence="9 10" id="KW-0511">Multifunctional enzyme</keyword>
<comment type="cofactor">
    <cofactor evidence="10">
        <name>FAD</name>
        <dbReference type="ChEBI" id="CHEBI:57692"/>
    </cofactor>
</comment>
<evidence type="ECO:0000259" key="12">
    <source>
        <dbReference type="Pfam" id="PF05430"/>
    </source>
</evidence>
<evidence type="ECO:0000256" key="8">
    <source>
        <dbReference type="ARBA" id="ARBA00023002"/>
    </source>
</evidence>
<dbReference type="PANTHER" id="PTHR13847">
    <property type="entry name" value="SARCOSINE DEHYDROGENASE-RELATED"/>
    <property type="match status" value="1"/>
</dbReference>
<dbReference type="InterPro" id="IPR029063">
    <property type="entry name" value="SAM-dependent_MTases_sf"/>
</dbReference>
<dbReference type="HAMAP" id="MF_01102">
    <property type="entry name" value="MnmC"/>
    <property type="match status" value="1"/>
</dbReference>
<organism evidence="13 14">
    <name type="scientific">Photobacterium carnosum</name>
    <dbReference type="NCBI Taxonomy" id="2023717"/>
    <lineage>
        <taxon>Bacteria</taxon>
        <taxon>Pseudomonadati</taxon>
        <taxon>Pseudomonadota</taxon>
        <taxon>Gammaproteobacteria</taxon>
        <taxon>Vibrionales</taxon>
        <taxon>Vibrionaceae</taxon>
        <taxon>Photobacterium</taxon>
    </lineage>
</organism>
<reference evidence="13 14" key="1">
    <citation type="journal article" date="2018" name="Syst. Appl. Microbiol.">
        <title>Photobacterium carnosum sp. nov., isolated from spoiled modified atmosphere packaged poultry meat.</title>
        <authorList>
            <person name="Hilgarth M."/>
            <person name="Fuertes S."/>
            <person name="Ehrmann M."/>
            <person name="Vogel R.F."/>
        </authorList>
    </citation>
    <scope>NUCLEOTIDE SEQUENCE [LARGE SCALE GENOMIC DNA]</scope>
    <source>
        <strain evidence="13 14">TMW 2.2021</strain>
    </source>
</reference>
<evidence type="ECO:0000313" key="14">
    <source>
        <dbReference type="Proteomes" id="UP000234420"/>
    </source>
</evidence>
<dbReference type="NCBIfam" id="NF033855">
    <property type="entry name" value="tRNA_MNMC2"/>
    <property type="match status" value="1"/>
</dbReference>
<dbReference type="EC" id="1.5.-.-" evidence="10"/>
<dbReference type="Pfam" id="PF01266">
    <property type="entry name" value="DAO"/>
    <property type="match status" value="1"/>
</dbReference>
<keyword evidence="7 10" id="KW-0274">FAD</keyword>
<comment type="function">
    <text evidence="10">Catalyzes the last two steps in the biosynthesis of 5-methylaminomethyl-2-thiouridine (mnm(5)s(2)U) at the wobble position (U34) in tRNA. Catalyzes the FAD-dependent demodification of cmnm(5)s(2)U34 to nm(5)s(2)U34, followed by the transfer of a methyl group from S-adenosyl-L-methionine to nm(5)s(2)U34, to form mnm(5)s(2)U34.</text>
</comment>
<protein>
    <recommendedName>
        <fullName evidence="10">tRNA 5-methylaminomethyl-2-thiouridine biosynthesis bifunctional protein MnmC</fullName>
        <shortName evidence="10">tRNA mnm(5)s(2)U biosynthesis bifunctional protein</shortName>
    </recommendedName>
    <domain>
        <recommendedName>
            <fullName evidence="10">tRNA (mnm(5)s(2)U34)-methyltransferase</fullName>
            <ecNumber evidence="10">2.1.1.61</ecNumber>
        </recommendedName>
    </domain>
    <domain>
        <recommendedName>
            <fullName evidence="10">FAD-dependent cmnm(5)s(2)U34 oxidoreductase</fullName>
            <ecNumber evidence="10">1.5.-.-</ecNumber>
        </recommendedName>
    </domain>
</protein>
<evidence type="ECO:0000259" key="11">
    <source>
        <dbReference type="Pfam" id="PF01266"/>
    </source>
</evidence>
<evidence type="ECO:0000256" key="1">
    <source>
        <dbReference type="ARBA" id="ARBA00022490"/>
    </source>
</evidence>
<dbReference type="GO" id="GO:0004808">
    <property type="term" value="F:tRNA (5-methylaminomethyl-2-thiouridylate)(34)-methyltransferase activity"/>
    <property type="evidence" value="ECO:0007669"/>
    <property type="project" value="UniProtKB-EC"/>
</dbReference>
<evidence type="ECO:0000256" key="7">
    <source>
        <dbReference type="ARBA" id="ARBA00022827"/>
    </source>
</evidence>
<evidence type="ECO:0000256" key="2">
    <source>
        <dbReference type="ARBA" id="ARBA00022603"/>
    </source>
</evidence>
<dbReference type="InterPro" id="IPR047785">
    <property type="entry name" value="tRNA_MNMC2"/>
</dbReference>
<proteinExistence type="inferred from homology"/>
<keyword evidence="8 10" id="KW-0560">Oxidoreductase</keyword>
<dbReference type="InterPro" id="IPR036188">
    <property type="entry name" value="FAD/NAD-bd_sf"/>
</dbReference>
<feature type="domain" description="FAD dependent oxidoreductase" evidence="11">
    <location>
        <begin position="294"/>
        <end position="693"/>
    </location>
</feature>
<comment type="caution">
    <text evidence="13">The sequence shown here is derived from an EMBL/GenBank/DDBJ whole genome shotgun (WGS) entry which is preliminary data.</text>
</comment>
<dbReference type="InterPro" id="IPR023032">
    <property type="entry name" value="tRNA_MAMT_biosynth_bifunc_MnmC"/>
</dbReference>
<dbReference type="EC" id="2.1.1.61" evidence="10"/>
<dbReference type="Gene3D" id="3.50.50.60">
    <property type="entry name" value="FAD/NAD(P)-binding domain"/>
    <property type="match status" value="1"/>
</dbReference>
<keyword evidence="14" id="KW-1185">Reference proteome</keyword>
<dbReference type="EMBL" id="NPIB01000016">
    <property type="protein sequence ID" value="PLC57448.1"/>
    <property type="molecule type" value="Genomic_DNA"/>
</dbReference>
<dbReference type="Gene3D" id="3.40.50.150">
    <property type="entry name" value="Vaccinia Virus protein VP39"/>
    <property type="match status" value="1"/>
</dbReference>
<dbReference type="AlphaFoldDB" id="A0A2N4UR05"/>
<evidence type="ECO:0000256" key="9">
    <source>
        <dbReference type="ARBA" id="ARBA00023268"/>
    </source>
</evidence>
<evidence type="ECO:0000256" key="5">
    <source>
        <dbReference type="ARBA" id="ARBA00022691"/>
    </source>
</evidence>
<dbReference type="GO" id="GO:0032259">
    <property type="term" value="P:methylation"/>
    <property type="evidence" value="ECO:0007669"/>
    <property type="project" value="UniProtKB-KW"/>
</dbReference>
<dbReference type="GO" id="GO:0050660">
    <property type="term" value="F:flavin adenine dinucleotide binding"/>
    <property type="evidence" value="ECO:0007669"/>
    <property type="project" value="UniProtKB-UniRule"/>
</dbReference>
<dbReference type="Gene3D" id="3.30.9.10">
    <property type="entry name" value="D-Amino Acid Oxidase, subunit A, domain 2"/>
    <property type="match status" value="1"/>
</dbReference>
<dbReference type="SUPFAM" id="SSF51905">
    <property type="entry name" value="FAD/NAD(P)-binding domain"/>
    <property type="match status" value="1"/>
</dbReference>
<dbReference type="RefSeq" id="WP_101769347.1">
    <property type="nucleotide sequence ID" value="NZ_BPPU01000001.1"/>
</dbReference>
<evidence type="ECO:0000256" key="3">
    <source>
        <dbReference type="ARBA" id="ARBA00022630"/>
    </source>
</evidence>
<comment type="subcellular location">
    <subcellularLocation>
        <location evidence="10">Cytoplasm</location>
    </subcellularLocation>
</comment>
<dbReference type="NCBIfam" id="NF002484">
    <property type="entry name" value="PRK01747.1-5"/>
    <property type="match status" value="1"/>
</dbReference>
<dbReference type="NCBIfam" id="TIGR03197">
    <property type="entry name" value="MnmC_Cterm"/>
    <property type="match status" value="1"/>
</dbReference>
<keyword evidence="5 10" id="KW-0949">S-adenosyl-L-methionine</keyword>
<gene>
    <name evidence="10" type="primary">mnmC</name>
    <name evidence="13" type="ORF">CIK00_13375</name>
</gene>
<name>A0A2N4UR05_9GAMM</name>
<dbReference type="InterPro" id="IPR008471">
    <property type="entry name" value="MnmC-like_methylTransf"/>
</dbReference>
<dbReference type="FunFam" id="3.40.50.150:FF:000107">
    <property type="entry name" value="tRNA 5-methylaminomethyl-2-thiouridine biosynthesis bifunctional protein MnmC"/>
    <property type="match status" value="1"/>
</dbReference>
<sequence>MHKVVTKCSAAKQEVRLSRPTSVKSTLRINNAILDWNDVGSPLSTDFDDIYFSNDDGLEESRYVFIKQNGLPKRWHDFDRRRFVVAETGFGTGLNFFALWQTFKAFREQYPQATTKELHFISFEKAPITKQDLLKAHQVWPELAEFTQKLDQHYPPAVADCHRIVLEDGMITLDLWFGDIKDCMPQVWVGNDGIVDAWFLDGFAPKKNPEMWNQTIFNGMANMARSGCTLSTFTAAGFVRRGLSDAGFDIKKAKGFGIKRHMTVGTVIKNHQQANFKPWFARSSQQAPQSEPNDIAIIGGGIASATTAIALIRRGQSVNLYCADSELAQGASGNRQGAVYPLLNGEHDSLSRFFAPGFIFARQFVEQAAQHCQFDHDWCGVTQLAWDEDGKNLTEAEKQHALTTNNKISARQTQKLDCMLAGGFPTSLVQGLNVEQTRTITGVETNCRSVNYPLGGWLCPQQLTQALIESALKTGKLTLHLNSDITALEQIETENNHHQWQLTLTNGTTVNHTTVVVANGHRLGQYPQTAPIPTSSVRGQVSHVPTNTQLSKLKTVLCYDGYLTPANTNIHCIGASYTRDNCDLDYNKDDQQQNKQRLLDSVPATAPWASKIDVDALDQPSRARIGVRCASRDHLPFVGNVCRYDDLIKQYRDLRDNQLYAQNIPVYKNLFAIVGLGSRGLSSAPLLGELLASQICGDPLPLPHSVLDDLHPGRMWVRKLVRGKEVRS</sequence>
<dbReference type="Pfam" id="PF05430">
    <property type="entry name" value="Methyltransf_30"/>
    <property type="match status" value="1"/>
</dbReference>
<keyword evidence="2 10" id="KW-0489">Methyltransferase</keyword>
<feature type="region of interest" description="tRNA (mnm(5)s(2)U34)-methyltransferase" evidence="10">
    <location>
        <begin position="1"/>
        <end position="268"/>
    </location>
</feature>
<keyword evidence="4 10" id="KW-0808">Transferase</keyword>
<dbReference type="InterPro" id="IPR006076">
    <property type="entry name" value="FAD-dep_OxRdtase"/>
</dbReference>
<comment type="catalytic activity">
    <reaction evidence="10">
        <text>5-aminomethyl-2-thiouridine(34) in tRNA + S-adenosyl-L-methionine = 5-methylaminomethyl-2-thiouridine(34) in tRNA + S-adenosyl-L-homocysteine + H(+)</text>
        <dbReference type="Rhea" id="RHEA:19569"/>
        <dbReference type="Rhea" id="RHEA-COMP:10195"/>
        <dbReference type="Rhea" id="RHEA-COMP:10197"/>
        <dbReference type="ChEBI" id="CHEBI:15378"/>
        <dbReference type="ChEBI" id="CHEBI:57856"/>
        <dbReference type="ChEBI" id="CHEBI:59789"/>
        <dbReference type="ChEBI" id="CHEBI:74454"/>
        <dbReference type="ChEBI" id="CHEBI:74455"/>
        <dbReference type="EC" id="2.1.1.61"/>
    </reaction>
</comment>
<dbReference type="GO" id="GO:0002098">
    <property type="term" value="P:tRNA wobble uridine modification"/>
    <property type="evidence" value="ECO:0007669"/>
    <property type="project" value="TreeGrafter"/>
</dbReference>
<keyword evidence="6 10" id="KW-0819">tRNA processing</keyword>
<feature type="region of interest" description="FAD-dependent cmnm(5)s(2)U34 oxidoreductase" evidence="10">
    <location>
        <begin position="298"/>
        <end position="728"/>
    </location>
</feature>
<dbReference type="InterPro" id="IPR017610">
    <property type="entry name" value="tRNA_S-uridine_synth_MnmC_C"/>
</dbReference>
<comment type="similarity">
    <text evidence="10">In the C-terminal section; belongs to the DAO family.</text>
</comment>
<evidence type="ECO:0000256" key="10">
    <source>
        <dbReference type="HAMAP-Rule" id="MF_01102"/>
    </source>
</evidence>
<keyword evidence="3 10" id="KW-0285">Flavoprotein</keyword>
<evidence type="ECO:0000256" key="4">
    <source>
        <dbReference type="ARBA" id="ARBA00022679"/>
    </source>
</evidence>
<accession>A0A2N4UR05</accession>
<dbReference type="GO" id="GO:0005737">
    <property type="term" value="C:cytoplasm"/>
    <property type="evidence" value="ECO:0007669"/>
    <property type="project" value="UniProtKB-SubCell"/>
</dbReference>
<dbReference type="Proteomes" id="UP000234420">
    <property type="component" value="Unassembled WGS sequence"/>
</dbReference>
<evidence type="ECO:0000256" key="6">
    <source>
        <dbReference type="ARBA" id="ARBA00022694"/>
    </source>
</evidence>
<dbReference type="NCBIfam" id="NF002481">
    <property type="entry name" value="PRK01747.1-2"/>
    <property type="match status" value="1"/>
</dbReference>